<accession>A0ABM7X3Z9</accession>
<name>A0ABM7X3Z9_9BACT</name>
<dbReference type="Proteomes" id="UP001162891">
    <property type="component" value="Chromosome"/>
</dbReference>
<reference evidence="5" key="1">
    <citation type="journal article" date="2022" name="Int. J. Syst. Evol. Microbiol.">
        <title>Anaeromyxobacter oryzae sp. nov., Anaeromyxobacter diazotrophicus sp. nov. and Anaeromyxobacter paludicola sp. nov., isolated from paddy soils.</title>
        <authorList>
            <person name="Itoh H."/>
            <person name="Xu Z."/>
            <person name="Mise K."/>
            <person name="Masuda Y."/>
            <person name="Ushijima N."/>
            <person name="Hayakawa C."/>
            <person name="Shiratori Y."/>
            <person name="Senoo K."/>
        </authorList>
    </citation>
    <scope>NUCLEOTIDE SEQUENCE [LARGE SCALE GENOMIC DNA]</scope>
    <source>
        <strain evidence="5">Red232</strain>
    </source>
</reference>
<proteinExistence type="predicted"/>
<feature type="domain" description="DUF4346" evidence="3">
    <location>
        <begin position="285"/>
        <end position="363"/>
    </location>
</feature>
<dbReference type="EMBL" id="AP025591">
    <property type="protein sequence ID" value="BDG06530.1"/>
    <property type="molecule type" value="Genomic_DNA"/>
</dbReference>
<evidence type="ECO:0000313" key="4">
    <source>
        <dbReference type="EMBL" id="BDG06530.1"/>
    </source>
</evidence>
<dbReference type="RefSeq" id="WP_248356748.1">
    <property type="nucleotide sequence ID" value="NZ_AP025591.1"/>
</dbReference>
<dbReference type="Pfam" id="PF04208">
    <property type="entry name" value="MtrA"/>
    <property type="match status" value="1"/>
</dbReference>
<evidence type="ECO:0000256" key="1">
    <source>
        <dbReference type="ARBA" id="ARBA00022679"/>
    </source>
</evidence>
<keyword evidence="1" id="KW-0808">Transferase</keyword>
<dbReference type="Pfam" id="PF14251">
    <property type="entry name" value="PterinBD-DUF4346"/>
    <property type="match status" value="1"/>
</dbReference>
<sequence length="383" mass="40699">MGENVTTRRSAALVIVAEQLGEATAATKCHACGCFQAAVAAFEQTEPGRTELAPALARSRETFAPRKYDCLGCEICFPAIAENAFADAFPGEARAPLCPTDAPVERGGWPPLPGDYRVLRYGASVAVCTLNSASLTSDLAARRPPGLAITGTLHTENLGIERIVRNVLANPNVRFLVVCGEDTRQAIGHLPGQSLAALCADGADEDGRIRGAHGKRPVLKNVTREQIEAFRRQVELVALIGQVDADLVTQQIEACAARAPGPFEGAPAATAVRVIGAREPKRLVLDPAGFLVVYPDRTRGLVLEHYRNEGVLDVVIEGPTASAVAATAVERGVLSRLDHAVYLGRELARAEESLRTGAPYVQDRAPEPHPSERTEESCCSGST</sequence>
<keyword evidence="5" id="KW-1185">Reference proteome</keyword>
<evidence type="ECO:0000259" key="3">
    <source>
        <dbReference type="Pfam" id="PF14251"/>
    </source>
</evidence>
<feature type="region of interest" description="Disordered" evidence="2">
    <location>
        <begin position="354"/>
        <end position="383"/>
    </location>
</feature>
<gene>
    <name evidence="4" type="ORF">AMOR_55260</name>
</gene>
<evidence type="ECO:0000313" key="5">
    <source>
        <dbReference type="Proteomes" id="UP001162891"/>
    </source>
</evidence>
<evidence type="ECO:0000256" key="2">
    <source>
        <dbReference type="SAM" id="MobiDB-lite"/>
    </source>
</evidence>
<dbReference type="InterPro" id="IPR030688">
    <property type="entry name" value="MeTrfase_MtrA/MtxA"/>
</dbReference>
<feature type="compositionally biased region" description="Basic and acidic residues" evidence="2">
    <location>
        <begin position="364"/>
        <end position="376"/>
    </location>
</feature>
<organism evidence="4 5">
    <name type="scientific">Anaeromyxobacter oryzae</name>
    <dbReference type="NCBI Taxonomy" id="2918170"/>
    <lineage>
        <taxon>Bacteria</taxon>
        <taxon>Pseudomonadati</taxon>
        <taxon>Myxococcota</taxon>
        <taxon>Myxococcia</taxon>
        <taxon>Myxococcales</taxon>
        <taxon>Cystobacterineae</taxon>
        <taxon>Anaeromyxobacteraceae</taxon>
        <taxon>Anaeromyxobacter</taxon>
    </lineage>
</organism>
<protein>
    <recommendedName>
        <fullName evidence="3">DUF4346 domain-containing protein</fullName>
    </recommendedName>
</protein>
<dbReference type="InterPro" id="IPR025595">
    <property type="entry name" value="PterinBD-DUF4346"/>
</dbReference>